<sequence>MQRLNEAVRERKRQVDCTNEDKLMEIKVAS</sequence>
<gene>
    <name evidence="1" type="ORF">T11_2616</name>
</gene>
<accession>A0A0V1GEC1</accession>
<comment type="caution">
    <text evidence="1">The sequence shown here is derived from an EMBL/GenBank/DDBJ whole genome shotgun (WGS) entry which is preliminary data.</text>
</comment>
<organism evidence="1 2">
    <name type="scientific">Trichinella zimbabwensis</name>
    <dbReference type="NCBI Taxonomy" id="268475"/>
    <lineage>
        <taxon>Eukaryota</taxon>
        <taxon>Metazoa</taxon>
        <taxon>Ecdysozoa</taxon>
        <taxon>Nematoda</taxon>
        <taxon>Enoplea</taxon>
        <taxon>Dorylaimia</taxon>
        <taxon>Trichinellida</taxon>
        <taxon>Trichinellidae</taxon>
        <taxon>Trichinella</taxon>
    </lineage>
</organism>
<proteinExistence type="predicted"/>
<dbReference type="AlphaFoldDB" id="A0A0V1GEC1"/>
<dbReference type="Proteomes" id="UP000055024">
    <property type="component" value="Unassembled WGS sequence"/>
</dbReference>
<evidence type="ECO:0000313" key="1">
    <source>
        <dbReference type="EMBL" id="KRY96609.1"/>
    </source>
</evidence>
<evidence type="ECO:0000313" key="2">
    <source>
        <dbReference type="Proteomes" id="UP000055024"/>
    </source>
</evidence>
<keyword evidence="2" id="KW-1185">Reference proteome</keyword>
<dbReference type="EMBL" id="JYDP01002684">
    <property type="protein sequence ID" value="KRY96609.1"/>
    <property type="molecule type" value="Genomic_DNA"/>
</dbReference>
<protein>
    <submittedName>
        <fullName evidence="1">Uncharacterized protein</fullName>
    </submittedName>
</protein>
<reference evidence="1 2" key="1">
    <citation type="submission" date="2015-01" db="EMBL/GenBank/DDBJ databases">
        <title>Evolution of Trichinella species and genotypes.</title>
        <authorList>
            <person name="Korhonen P.K."/>
            <person name="Edoardo P."/>
            <person name="Giuseppe L.R."/>
            <person name="Gasser R.B."/>
        </authorList>
    </citation>
    <scope>NUCLEOTIDE SEQUENCE [LARGE SCALE GENOMIC DNA]</scope>
    <source>
        <strain evidence="1">ISS1029</strain>
    </source>
</reference>
<name>A0A0V1GEC1_9BILA</name>